<organism evidence="1 2">
    <name type="scientific">Streptomyces laculatispora</name>
    <dbReference type="NCBI Taxonomy" id="887464"/>
    <lineage>
        <taxon>Bacteria</taxon>
        <taxon>Bacillati</taxon>
        <taxon>Actinomycetota</taxon>
        <taxon>Actinomycetes</taxon>
        <taxon>Kitasatosporales</taxon>
        <taxon>Streptomycetaceae</taxon>
        <taxon>Streptomyces</taxon>
    </lineage>
</organism>
<evidence type="ECO:0008006" key="3">
    <source>
        <dbReference type="Google" id="ProtNLM"/>
    </source>
</evidence>
<gene>
    <name evidence="1" type="ORF">P8A22_00735</name>
</gene>
<sequence>MARGRTGRLRRARRLLITADAGGSNYRIRAWKTELAALAAETGLEITVYHLPPGTSKWNRIEHRLFSHISMNWRGRPLSASGT</sequence>
<protein>
    <recommendedName>
        <fullName evidence="3">Transposase</fullName>
    </recommendedName>
</protein>
<reference evidence="1 2" key="1">
    <citation type="submission" date="2023-03" db="EMBL/GenBank/DDBJ databases">
        <title>Isolation and description of six Streptomyces strains from soil environments, able to metabolize different microbial glucans.</title>
        <authorList>
            <person name="Widen T."/>
            <person name="Larsbrink J."/>
        </authorList>
    </citation>
    <scope>NUCLEOTIDE SEQUENCE [LARGE SCALE GENOMIC DNA]</scope>
    <source>
        <strain evidence="1 2">Mut2</strain>
    </source>
</reference>
<accession>A0ABY9HVX2</accession>
<evidence type="ECO:0000313" key="1">
    <source>
        <dbReference type="EMBL" id="WLQ38706.1"/>
    </source>
</evidence>
<dbReference type="Pfam" id="PF07592">
    <property type="entry name" value="DDE_Tnp_ISAZ013"/>
    <property type="match status" value="1"/>
</dbReference>
<dbReference type="EMBL" id="CP120992">
    <property type="protein sequence ID" value="WLQ38706.1"/>
    <property type="molecule type" value="Genomic_DNA"/>
</dbReference>
<dbReference type="InterPro" id="IPR011518">
    <property type="entry name" value="Transposase_36"/>
</dbReference>
<proteinExistence type="predicted"/>
<dbReference type="Proteomes" id="UP001229952">
    <property type="component" value="Chromosome"/>
</dbReference>
<evidence type="ECO:0000313" key="2">
    <source>
        <dbReference type="Proteomes" id="UP001229952"/>
    </source>
</evidence>
<keyword evidence="2" id="KW-1185">Reference proteome</keyword>
<name>A0ABY9HVX2_9ACTN</name>